<feature type="domain" description="CBM1" evidence="4">
    <location>
        <begin position="497"/>
        <end position="533"/>
    </location>
</feature>
<accession>A0A813XNE6</accession>
<dbReference type="EMBL" id="CAJNOC010001509">
    <property type="protein sequence ID" value="CAF0870650.1"/>
    <property type="molecule type" value="Genomic_DNA"/>
</dbReference>
<organism evidence="5 6">
    <name type="scientific">Brachionus calyciflorus</name>
    <dbReference type="NCBI Taxonomy" id="104777"/>
    <lineage>
        <taxon>Eukaryota</taxon>
        <taxon>Metazoa</taxon>
        <taxon>Spiralia</taxon>
        <taxon>Gnathifera</taxon>
        <taxon>Rotifera</taxon>
        <taxon>Eurotatoria</taxon>
        <taxon>Monogononta</taxon>
        <taxon>Pseudotrocha</taxon>
        <taxon>Ploima</taxon>
        <taxon>Brachionidae</taxon>
        <taxon>Brachionus</taxon>
    </lineage>
</organism>
<evidence type="ECO:0000313" key="5">
    <source>
        <dbReference type="EMBL" id="CAF0870650.1"/>
    </source>
</evidence>
<dbReference type="Pfam" id="PF00734">
    <property type="entry name" value="CBM_1"/>
    <property type="match status" value="4"/>
</dbReference>
<dbReference type="OrthoDB" id="10053712at2759"/>
<evidence type="ECO:0000256" key="2">
    <source>
        <dbReference type="SAM" id="MobiDB-lite"/>
    </source>
</evidence>
<dbReference type="PROSITE" id="PS51164">
    <property type="entry name" value="CBM1_2"/>
    <property type="match status" value="4"/>
</dbReference>
<evidence type="ECO:0000259" key="4">
    <source>
        <dbReference type="PROSITE" id="PS51164"/>
    </source>
</evidence>
<feature type="domain" description="CBM1" evidence="4">
    <location>
        <begin position="19"/>
        <end position="55"/>
    </location>
</feature>
<sequence length="914" mass="104274">MLKFFEILFLIILFHKANCEVAIYEKCGGIGYTGSTVCDSSSICVYSSPYYSQCLPKPNDPNKVNEWSQCGGLNYNGNKECQEWLTCVRDNDWYYHCRKVIKTTSKSTLTINTTSTSTNRSTTSTKTTAIFAKTSTTKTNRTKLSTNNFTTKEATTLPLNSKCSLLNNDNIFKLGIAYERLILNSVKISNYDYISIKLAKKDQNSIVLMLQQCNNNGKLPLFYMNLIEDQAKNVWNLSECNSPDLSNLCILGAKYIRENIEDLKLKYREISKIIADNYKGGKPMVFAIEPNYWIYYGIDNQYSLSGEEASNIFDSFIQEIKAEIPNAIISWDVSPWLSVDELTNWWAYFSNLEIDFVHTSIGDTRPDLSQIRLDGLEWSIASSVTGKKIITECTDCSGWNRLNLKNRINDNVIALTVYQKNTIKIPKPNAFCKLNLVDTTTLSTSSIHTPSDQTSYAKEWDACGGRDFIGNTQCDLGLTCVMENEWYSQCKRFPDPNKVNIWQQCGGLNYKGETECALGLTCLKKDEYYSQCIPYYEPNPFITNQPSVSTNNPTESQTNKPVTRTQKSNTTHSTTVRTSNNPVTQKIQPTQAQNFKTTITNNKKTSKILSSSSLSTIKQGTQCDPKFQDNRLKIGISFDWTLNNVINYDNFDYISIWLAYDWTLGTNYNEWFHGPMIDAAIKYNKKVLFYMYIIAFSARFDRNLQDCDVNLDFNLCTHGAQYIRDNRQMLVDKYRYHAKWIADKYGRLQRVVFAIEPDFVQYYSDQRQNGGALSGEYMRLLFDDFVNALKSELPNALISWDISPWLGIDGMRTWWGYFETAQIDYIHTSGGSLRPDLNQIRINELEWNFMSNLTKKYIISNCGYGVGGASTYDCDSWANSANLKNRINDGVIAITIASGNSIISRPMFNCTKTL</sequence>
<protein>
    <recommendedName>
        <fullName evidence="4">CBM1 domain-containing protein</fullName>
    </recommendedName>
</protein>
<evidence type="ECO:0000256" key="3">
    <source>
        <dbReference type="SAM" id="SignalP"/>
    </source>
</evidence>
<dbReference type="GO" id="GO:0005576">
    <property type="term" value="C:extracellular region"/>
    <property type="evidence" value="ECO:0007669"/>
    <property type="project" value="InterPro"/>
</dbReference>
<feature type="region of interest" description="Disordered" evidence="2">
    <location>
        <begin position="544"/>
        <end position="591"/>
    </location>
</feature>
<proteinExistence type="predicted"/>
<dbReference type="AlphaFoldDB" id="A0A813XNE6"/>
<dbReference type="Proteomes" id="UP000663879">
    <property type="component" value="Unassembled WGS sequence"/>
</dbReference>
<name>A0A813XNE6_9BILA</name>
<dbReference type="InterPro" id="IPR035971">
    <property type="entry name" value="CBD_sf"/>
</dbReference>
<gene>
    <name evidence="5" type="ORF">OXX778_LOCUS9913</name>
</gene>
<feature type="domain" description="CBM1" evidence="4">
    <location>
        <begin position="455"/>
        <end position="491"/>
    </location>
</feature>
<feature type="chain" id="PRO_5033032838" description="CBM1 domain-containing protein" evidence="3">
    <location>
        <begin position="20"/>
        <end position="914"/>
    </location>
</feature>
<dbReference type="InterPro" id="IPR000254">
    <property type="entry name" value="CBD"/>
</dbReference>
<feature type="domain" description="CBM1" evidence="4">
    <location>
        <begin position="62"/>
        <end position="98"/>
    </location>
</feature>
<reference evidence="5" key="1">
    <citation type="submission" date="2021-02" db="EMBL/GenBank/DDBJ databases">
        <authorList>
            <person name="Nowell W R."/>
        </authorList>
    </citation>
    <scope>NUCLEOTIDE SEQUENCE</scope>
    <source>
        <strain evidence="5">Ploen Becks lab</strain>
    </source>
</reference>
<dbReference type="GO" id="GO:0030248">
    <property type="term" value="F:cellulose binding"/>
    <property type="evidence" value="ECO:0007669"/>
    <property type="project" value="InterPro"/>
</dbReference>
<keyword evidence="1 3" id="KW-0732">Signal</keyword>
<evidence type="ECO:0000256" key="1">
    <source>
        <dbReference type="ARBA" id="ARBA00022729"/>
    </source>
</evidence>
<dbReference type="PROSITE" id="PS00562">
    <property type="entry name" value="CBM1_1"/>
    <property type="match status" value="1"/>
</dbReference>
<dbReference type="SMART" id="SM00236">
    <property type="entry name" value="fCBD"/>
    <property type="match status" value="4"/>
</dbReference>
<keyword evidence="6" id="KW-1185">Reference proteome</keyword>
<feature type="signal peptide" evidence="3">
    <location>
        <begin position="1"/>
        <end position="19"/>
    </location>
</feature>
<dbReference type="SUPFAM" id="SSF57180">
    <property type="entry name" value="Cellulose-binding domain"/>
    <property type="match status" value="4"/>
</dbReference>
<comment type="caution">
    <text evidence="5">The sequence shown here is derived from an EMBL/GenBank/DDBJ whole genome shotgun (WGS) entry which is preliminary data.</text>
</comment>
<dbReference type="GO" id="GO:0005975">
    <property type="term" value="P:carbohydrate metabolic process"/>
    <property type="evidence" value="ECO:0007669"/>
    <property type="project" value="InterPro"/>
</dbReference>
<evidence type="ECO:0000313" key="6">
    <source>
        <dbReference type="Proteomes" id="UP000663879"/>
    </source>
</evidence>